<evidence type="ECO:0000313" key="1">
    <source>
        <dbReference type="EMBL" id="QYC39434.1"/>
    </source>
</evidence>
<dbReference type="Proteomes" id="UP000824681">
    <property type="component" value="Chromosome"/>
</dbReference>
<dbReference type="EMBL" id="CP068985">
    <property type="protein sequence ID" value="QYC39434.1"/>
    <property type="molecule type" value="Genomic_DNA"/>
</dbReference>
<sequence>MGGYAESLIAKGRAVGRAEWKTRALFVMLAGRGIPVSDEARDRILSCYDHDMLNAWVLRAISAETAEALFDGLAEEAELAGGAEGEPDLGESAA</sequence>
<reference evidence="1 2" key="1">
    <citation type="journal article" date="2021" name="ACS Chem. Biol.">
        <title>Genomic-Led Discovery of a Novel Glycopeptide Antibiotic by Nonomuraea coxensis DSM 45129.</title>
        <authorList>
            <person name="Yushchuk O."/>
            <person name="Vior N.M."/>
            <person name="Andreo-Vidal A."/>
            <person name="Berini F."/>
            <person name="Ruckert C."/>
            <person name="Busche T."/>
            <person name="Binda E."/>
            <person name="Kalinowski J."/>
            <person name="Truman A.W."/>
            <person name="Marinelli F."/>
        </authorList>
    </citation>
    <scope>NUCLEOTIDE SEQUENCE [LARGE SCALE GENOMIC DNA]</scope>
    <source>
        <strain evidence="1 2">DSM 45129</strain>
    </source>
</reference>
<keyword evidence="2" id="KW-1185">Reference proteome</keyword>
<gene>
    <name evidence="1" type="ORF">Nocox_09050</name>
</gene>
<evidence type="ECO:0000313" key="2">
    <source>
        <dbReference type="Proteomes" id="UP000824681"/>
    </source>
</evidence>
<proteinExistence type="predicted"/>
<evidence type="ECO:0008006" key="3">
    <source>
        <dbReference type="Google" id="ProtNLM"/>
    </source>
</evidence>
<protein>
    <recommendedName>
        <fullName evidence="3">Transposase</fullName>
    </recommendedName>
</protein>
<accession>A0ABX8TY13</accession>
<name>A0ABX8TY13_9ACTN</name>
<organism evidence="1 2">
    <name type="scientific">Nonomuraea coxensis DSM 45129</name>
    <dbReference type="NCBI Taxonomy" id="1122611"/>
    <lineage>
        <taxon>Bacteria</taxon>
        <taxon>Bacillati</taxon>
        <taxon>Actinomycetota</taxon>
        <taxon>Actinomycetes</taxon>
        <taxon>Streptosporangiales</taxon>
        <taxon>Streptosporangiaceae</taxon>
        <taxon>Nonomuraea</taxon>
    </lineage>
</organism>